<gene>
    <name evidence="1" type="ORF">FNV33_01625</name>
</gene>
<dbReference type="EMBL" id="CP041626">
    <property type="protein sequence ID" value="QDO90816.1"/>
    <property type="molecule type" value="Genomic_DNA"/>
</dbReference>
<protein>
    <submittedName>
        <fullName evidence="1">Uncharacterized protein</fullName>
    </submittedName>
</protein>
<dbReference type="Proteomes" id="UP000315953">
    <property type="component" value="Chromosome"/>
</dbReference>
<name>A0A516GH42_9LACT</name>
<organism evidence="1 2">
    <name type="scientific">Dolosigranulum pigrum</name>
    <dbReference type="NCBI Taxonomy" id="29394"/>
    <lineage>
        <taxon>Bacteria</taxon>
        <taxon>Bacillati</taxon>
        <taxon>Bacillota</taxon>
        <taxon>Bacilli</taxon>
        <taxon>Lactobacillales</taxon>
        <taxon>Carnobacteriaceae</taxon>
        <taxon>Dolosigranulum</taxon>
    </lineage>
</organism>
<dbReference type="AlphaFoldDB" id="A0A516GH42"/>
<evidence type="ECO:0000313" key="1">
    <source>
        <dbReference type="EMBL" id="QDO90816.1"/>
    </source>
</evidence>
<dbReference type="RefSeq" id="WP_142970819.1">
    <property type="nucleotide sequence ID" value="NZ_CP040411.1"/>
</dbReference>
<reference evidence="1 2" key="1">
    <citation type="submission" date="2019-07" db="EMBL/GenBank/DDBJ databases">
        <title>Genome assembly of a nasal isolate of Dolosigranulum pigrum from a chronic sinusitis patient.</title>
        <authorList>
            <person name="Baig S."/>
            <person name="Overballe-Petersen S."/>
            <person name="Kaspar U."/>
            <person name="Rendboe A."/>
            <person name="de Man T."/>
            <person name="Liu C."/>
            <person name="Price L.B."/>
            <person name="Stegger M."/>
            <person name="Becker K."/>
            <person name="Skytt Andersen P."/>
        </authorList>
    </citation>
    <scope>NUCLEOTIDE SEQUENCE [LARGE SCALE GENOMIC DNA]</scope>
    <source>
        <strain evidence="1 2">83VPs-KB5</strain>
    </source>
</reference>
<evidence type="ECO:0000313" key="2">
    <source>
        <dbReference type="Proteomes" id="UP000315953"/>
    </source>
</evidence>
<proteinExistence type="predicted"/>
<sequence length="125" mass="13744">MKKKLIKFLSVGAIFVGLMTVGTQIVLAQTYSSNVTLPRNGWMHSTTRTATDTTATSRVTNHKYDVVTRVVNPSETVQTSNKVHSGGTVVTHSHYHGISGANIQLGLRSSWINQRTNNITFSWTP</sequence>
<dbReference type="KEGG" id="dpm:FNV33_01625"/>
<accession>A0A516GH42</accession>